<proteinExistence type="predicted"/>
<comment type="caution">
    <text evidence="1">The sequence shown here is derived from an EMBL/GenBank/DDBJ whole genome shotgun (WGS) entry which is preliminary data.</text>
</comment>
<accession>A0A0F9QDN3</accession>
<evidence type="ECO:0008006" key="2">
    <source>
        <dbReference type="Google" id="ProtNLM"/>
    </source>
</evidence>
<evidence type="ECO:0000313" key="1">
    <source>
        <dbReference type="EMBL" id="KKN11306.1"/>
    </source>
</evidence>
<reference evidence="1" key="1">
    <citation type="journal article" date="2015" name="Nature">
        <title>Complex archaea that bridge the gap between prokaryotes and eukaryotes.</title>
        <authorList>
            <person name="Spang A."/>
            <person name="Saw J.H."/>
            <person name="Jorgensen S.L."/>
            <person name="Zaremba-Niedzwiedzka K."/>
            <person name="Martijn J."/>
            <person name="Lind A.E."/>
            <person name="van Eijk R."/>
            <person name="Schleper C."/>
            <person name="Guy L."/>
            <person name="Ettema T.J."/>
        </authorList>
    </citation>
    <scope>NUCLEOTIDE SEQUENCE</scope>
</reference>
<protein>
    <recommendedName>
        <fullName evidence="2">SIR2-like domain-containing protein</fullName>
    </recommendedName>
</protein>
<name>A0A0F9QDN3_9ZZZZ</name>
<dbReference type="AlphaFoldDB" id="A0A0F9QDN3"/>
<gene>
    <name evidence="1" type="ORF">LCGC14_1027870</name>
</gene>
<organism evidence="1">
    <name type="scientific">marine sediment metagenome</name>
    <dbReference type="NCBI Taxonomy" id="412755"/>
    <lineage>
        <taxon>unclassified sequences</taxon>
        <taxon>metagenomes</taxon>
        <taxon>ecological metagenomes</taxon>
    </lineage>
</organism>
<sequence length="341" mass="39717">MKTILFGSGASVDESANGKVPLTNGLFKALRESKKSWKNLPSKWVQEFEKVQEFENNRFEQAMEKLLDEQLDSYQSGKDRWKVDFSQIAATPYIRRWRDLQWDIAEYFYLEHKLKKDSLYMRLLEKIKPHFLEFKLATLNYDILLFQALERVKLLGADVSLALPIPICLPHGSSLLYCSTPNLKRTDNAYALYPGTQIAGDPLNIDEDINRVVIKAFTSAAEFHERKEDLFPPIMCYIEPNKRIKIGNKFIQAEQQKWYDWVMSSEAIVIIGVDVNEKDKHIWEPLGKTQASILFVSGIGSKDRFMKWREDRGRTNRDDDATDKKWIDSQSEIFDFLKILS</sequence>
<dbReference type="EMBL" id="LAZR01004149">
    <property type="protein sequence ID" value="KKN11306.1"/>
    <property type="molecule type" value="Genomic_DNA"/>
</dbReference>